<feature type="compositionally biased region" description="Polar residues" evidence="1">
    <location>
        <begin position="522"/>
        <end position="547"/>
    </location>
</feature>
<feature type="compositionally biased region" description="Low complexity" evidence="1">
    <location>
        <begin position="15"/>
        <end position="37"/>
    </location>
</feature>
<feature type="region of interest" description="Disordered" evidence="1">
    <location>
        <begin position="139"/>
        <end position="179"/>
    </location>
</feature>
<organism evidence="2 3">
    <name type="scientific">Diplodia intermedia</name>
    <dbReference type="NCBI Taxonomy" id="856260"/>
    <lineage>
        <taxon>Eukaryota</taxon>
        <taxon>Fungi</taxon>
        <taxon>Dikarya</taxon>
        <taxon>Ascomycota</taxon>
        <taxon>Pezizomycotina</taxon>
        <taxon>Dothideomycetes</taxon>
        <taxon>Dothideomycetes incertae sedis</taxon>
        <taxon>Botryosphaeriales</taxon>
        <taxon>Botryosphaeriaceae</taxon>
        <taxon>Diplodia</taxon>
    </lineage>
</organism>
<feature type="region of interest" description="Disordered" evidence="1">
    <location>
        <begin position="436"/>
        <end position="504"/>
    </location>
</feature>
<feature type="compositionally biased region" description="Low complexity" evidence="1">
    <location>
        <begin position="548"/>
        <end position="567"/>
    </location>
</feature>
<feature type="compositionally biased region" description="Polar residues" evidence="1">
    <location>
        <begin position="436"/>
        <end position="450"/>
    </location>
</feature>
<sequence length="637" mass="68854">MSEDPHTTNDGLSITTSSSPEPVASAAVEQQQQQQQQVRPPAVYGQLRMTTPAITALRNTTASPAARSDTPNTASASRGNTASPASNISGASSSGNDSDGSYNASLVNFNHYLTDPITTAHALRRAEMQPHERLYEDIARPPQQPGSNETADNSQPPTSYTTPPARGAHPLDTTSHIPSQTHASERNLPIGLGALEQPLYIPAYDISLHVLPLLRANAANSTSTINTGALGQPLYDLPILPAAISTAVEAWRVAMWLCYDARATLHDVTARMRAIATREELAAVERELGERVVEWCEGNAGMMFHRRAGERHCGVGERDVRLVGELGLERPGGNEFGAMWPAAEVIEGGVHGVRTMWALWEYERREAEKRRAGGRTTGVAYPQRARLTMEVREEWLLGADVRRERPSEADVLAMGVGDVAWALKRWNVLPTAMSSSTASGDHSLYQQTASPVGFHNPYAQPAKSPNPGHASIGGLIQQPGVAGNVGSAQSASQDVPQSGPQIPTSAYFQRSFSNIHLPNTAQRQHQLYTSPAPTSTDSQSDANSTKESPAALPQAAAAPAASQQPSSVSTPLVQHASPSTASPAPELLAFYRDRYSQTDTQELVKEHADAPRSLKDILWHLIHERRRHFWDNERSKS</sequence>
<reference evidence="2 3" key="1">
    <citation type="journal article" date="2023" name="Plant Dis.">
        <title>First Report of Diplodia intermedia Causing Canker and Dieback Diseases on Apple Trees in Canada.</title>
        <authorList>
            <person name="Ellouze W."/>
            <person name="Ilyukhin E."/>
            <person name="Sulman M."/>
            <person name="Ali S."/>
        </authorList>
    </citation>
    <scope>NUCLEOTIDE SEQUENCE [LARGE SCALE GENOMIC DNA]</scope>
    <source>
        <strain evidence="2 3">M45-28</strain>
    </source>
</reference>
<feature type="compositionally biased region" description="Polar residues" evidence="1">
    <location>
        <begin position="48"/>
        <end position="81"/>
    </location>
</feature>
<feature type="region of interest" description="Disordered" evidence="1">
    <location>
        <begin position="522"/>
        <end position="585"/>
    </location>
</feature>
<feature type="compositionally biased region" description="Polar residues" evidence="1">
    <location>
        <begin position="145"/>
        <end position="162"/>
    </location>
</feature>
<feature type="compositionally biased region" description="Polar residues" evidence="1">
    <location>
        <begin position="568"/>
        <end position="582"/>
    </location>
</feature>
<comment type="caution">
    <text evidence="2">The sequence shown here is derived from an EMBL/GenBank/DDBJ whole genome shotgun (WGS) entry which is preliminary data.</text>
</comment>
<proteinExistence type="predicted"/>
<dbReference type="EMBL" id="JAKEKT020000072">
    <property type="protein sequence ID" value="KAL1638886.1"/>
    <property type="molecule type" value="Genomic_DNA"/>
</dbReference>
<gene>
    <name evidence="2" type="ORF">SLS58_008471</name>
</gene>
<keyword evidence="3" id="KW-1185">Reference proteome</keyword>
<protein>
    <submittedName>
        <fullName evidence="2">Uncharacterized protein</fullName>
    </submittedName>
</protein>
<feature type="region of interest" description="Disordered" evidence="1">
    <location>
        <begin position="1"/>
        <end position="98"/>
    </location>
</feature>
<feature type="compositionally biased region" description="Polar residues" evidence="1">
    <location>
        <begin position="486"/>
        <end position="504"/>
    </location>
</feature>
<evidence type="ECO:0000256" key="1">
    <source>
        <dbReference type="SAM" id="MobiDB-lite"/>
    </source>
</evidence>
<evidence type="ECO:0000313" key="3">
    <source>
        <dbReference type="Proteomes" id="UP001521184"/>
    </source>
</evidence>
<accession>A0ABR3TH95</accession>
<name>A0ABR3TH95_9PEZI</name>
<feature type="compositionally biased region" description="Low complexity" evidence="1">
    <location>
        <begin position="82"/>
        <end position="98"/>
    </location>
</feature>
<evidence type="ECO:0000313" key="2">
    <source>
        <dbReference type="EMBL" id="KAL1638886.1"/>
    </source>
</evidence>
<dbReference type="Proteomes" id="UP001521184">
    <property type="component" value="Unassembled WGS sequence"/>
</dbReference>